<feature type="compositionally biased region" description="Polar residues" evidence="1">
    <location>
        <begin position="36"/>
        <end position="55"/>
    </location>
</feature>
<dbReference type="InParanoid" id="A0A3N7FBU0"/>
<proteinExistence type="predicted"/>
<keyword evidence="3" id="KW-1185">Reference proteome</keyword>
<dbReference type="EMBL" id="CM009295">
    <property type="protein sequence ID" value="RQO92280.1"/>
    <property type="molecule type" value="Genomic_DNA"/>
</dbReference>
<gene>
    <name evidence="2" type="ORF">POPTR_006G272132</name>
</gene>
<dbReference type="Proteomes" id="UP000006729">
    <property type="component" value="Chromosome 6"/>
</dbReference>
<feature type="region of interest" description="Disordered" evidence="1">
    <location>
        <begin position="18"/>
        <end position="55"/>
    </location>
</feature>
<organism evidence="2 3">
    <name type="scientific">Populus trichocarpa</name>
    <name type="common">Western balsam poplar</name>
    <name type="synonym">Populus balsamifera subsp. trichocarpa</name>
    <dbReference type="NCBI Taxonomy" id="3694"/>
    <lineage>
        <taxon>Eukaryota</taxon>
        <taxon>Viridiplantae</taxon>
        <taxon>Streptophyta</taxon>
        <taxon>Embryophyta</taxon>
        <taxon>Tracheophyta</taxon>
        <taxon>Spermatophyta</taxon>
        <taxon>Magnoliopsida</taxon>
        <taxon>eudicotyledons</taxon>
        <taxon>Gunneridae</taxon>
        <taxon>Pentapetalae</taxon>
        <taxon>rosids</taxon>
        <taxon>fabids</taxon>
        <taxon>Malpighiales</taxon>
        <taxon>Salicaceae</taxon>
        <taxon>Saliceae</taxon>
        <taxon>Populus</taxon>
    </lineage>
</organism>
<dbReference type="AlphaFoldDB" id="A0A3N7FBU0"/>
<evidence type="ECO:0000313" key="2">
    <source>
        <dbReference type="EMBL" id="RQO92280.1"/>
    </source>
</evidence>
<name>A0A3N7FBU0_POPTR</name>
<protein>
    <submittedName>
        <fullName evidence="2">Uncharacterized protein</fullName>
    </submittedName>
</protein>
<reference evidence="2 3" key="1">
    <citation type="journal article" date="2006" name="Science">
        <title>The genome of black cottonwood, Populus trichocarpa (Torr. &amp; Gray).</title>
        <authorList>
            <person name="Tuskan G.A."/>
            <person name="Difazio S."/>
            <person name="Jansson S."/>
            <person name="Bohlmann J."/>
            <person name="Grigoriev I."/>
            <person name="Hellsten U."/>
            <person name="Putnam N."/>
            <person name="Ralph S."/>
            <person name="Rombauts S."/>
            <person name="Salamov A."/>
            <person name="Schein J."/>
            <person name="Sterck L."/>
            <person name="Aerts A."/>
            <person name="Bhalerao R.R."/>
            <person name="Bhalerao R.P."/>
            <person name="Blaudez D."/>
            <person name="Boerjan W."/>
            <person name="Brun A."/>
            <person name="Brunner A."/>
            <person name="Busov V."/>
            <person name="Campbell M."/>
            <person name="Carlson J."/>
            <person name="Chalot M."/>
            <person name="Chapman J."/>
            <person name="Chen G.L."/>
            <person name="Cooper D."/>
            <person name="Coutinho P.M."/>
            <person name="Couturier J."/>
            <person name="Covert S."/>
            <person name="Cronk Q."/>
            <person name="Cunningham R."/>
            <person name="Davis J."/>
            <person name="Degroeve S."/>
            <person name="Dejardin A."/>
            <person name="Depamphilis C."/>
            <person name="Detter J."/>
            <person name="Dirks B."/>
            <person name="Dubchak I."/>
            <person name="Duplessis S."/>
            <person name="Ehlting J."/>
            <person name="Ellis B."/>
            <person name="Gendler K."/>
            <person name="Goodstein D."/>
            <person name="Gribskov M."/>
            <person name="Grimwood J."/>
            <person name="Groover A."/>
            <person name="Gunter L."/>
            <person name="Hamberger B."/>
            <person name="Heinze B."/>
            <person name="Helariutta Y."/>
            <person name="Henrissat B."/>
            <person name="Holligan D."/>
            <person name="Holt R."/>
            <person name="Huang W."/>
            <person name="Islam-Faridi N."/>
            <person name="Jones S."/>
            <person name="Jones-Rhoades M."/>
            <person name="Jorgensen R."/>
            <person name="Joshi C."/>
            <person name="Kangasjarvi J."/>
            <person name="Karlsson J."/>
            <person name="Kelleher C."/>
            <person name="Kirkpatrick R."/>
            <person name="Kirst M."/>
            <person name="Kohler A."/>
            <person name="Kalluri U."/>
            <person name="Larimer F."/>
            <person name="Leebens-Mack J."/>
            <person name="Leple J.C."/>
            <person name="Locascio P."/>
            <person name="Lou Y."/>
            <person name="Lucas S."/>
            <person name="Martin F."/>
            <person name="Montanini B."/>
            <person name="Napoli C."/>
            <person name="Nelson D.R."/>
            <person name="Nelson C."/>
            <person name="Nieminen K."/>
            <person name="Nilsson O."/>
            <person name="Pereda V."/>
            <person name="Peter G."/>
            <person name="Philippe R."/>
            <person name="Pilate G."/>
            <person name="Poliakov A."/>
            <person name="Razumovskaya J."/>
            <person name="Richardson P."/>
            <person name="Rinaldi C."/>
            <person name="Ritland K."/>
            <person name="Rouze P."/>
            <person name="Ryaboy D."/>
            <person name="Schmutz J."/>
            <person name="Schrader J."/>
            <person name="Segerman B."/>
            <person name="Shin H."/>
            <person name="Siddiqui A."/>
            <person name="Sterky F."/>
            <person name="Terry A."/>
            <person name="Tsai C.J."/>
            <person name="Uberbacher E."/>
            <person name="Unneberg P."/>
            <person name="Vahala J."/>
            <person name="Wall K."/>
            <person name="Wessler S."/>
            <person name="Yang G."/>
            <person name="Yin T."/>
            <person name="Douglas C."/>
            <person name="Marra M."/>
            <person name="Sandberg G."/>
            <person name="Van de Peer Y."/>
            <person name="Rokhsar D."/>
        </authorList>
    </citation>
    <scope>NUCLEOTIDE SEQUENCE [LARGE SCALE GENOMIC DNA]</scope>
    <source>
        <strain evidence="3">cv. Nisqually</strain>
    </source>
</reference>
<evidence type="ECO:0000256" key="1">
    <source>
        <dbReference type="SAM" id="MobiDB-lite"/>
    </source>
</evidence>
<sequence length="134" mass="15270">MSSNSLFLFGPVERGRTHRNAKENRGWQMMRRNRGESSFSASSLMPGSPSPSAYSDQVGDRFNWPGLQPINFSMHSFDLFPDISHINDSCLSYSIPSNISANQVITGWLDLDFDRFHLPLNLCSWDLQLIQVWS</sequence>
<accession>A0A3N7FBU0</accession>
<evidence type="ECO:0000313" key="3">
    <source>
        <dbReference type="Proteomes" id="UP000006729"/>
    </source>
</evidence>